<keyword evidence="3" id="KW-1185">Reference proteome</keyword>
<reference evidence="2 3" key="1">
    <citation type="journal article" date="2023" name="bioRxiv">
        <title>Conserved and derived expression patterns and positive selection on dental genes reveal complex evolutionary context of ever-growing rodent molars.</title>
        <authorList>
            <person name="Calamari Z.T."/>
            <person name="Song A."/>
            <person name="Cohen E."/>
            <person name="Akter M."/>
            <person name="Roy R.D."/>
            <person name="Hallikas O."/>
            <person name="Christensen M.M."/>
            <person name="Li P."/>
            <person name="Marangoni P."/>
            <person name="Jernvall J."/>
            <person name="Klein O.D."/>
        </authorList>
    </citation>
    <scope>NUCLEOTIDE SEQUENCE [LARGE SCALE GENOMIC DNA]</scope>
    <source>
        <strain evidence="2">V071</strain>
    </source>
</reference>
<dbReference type="Proteomes" id="UP001488838">
    <property type="component" value="Unassembled WGS sequence"/>
</dbReference>
<name>A0AAW0K824_MYOGA</name>
<feature type="compositionally biased region" description="Basic and acidic residues" evidence="1">
    <location>
        <begin position="14"/>
        <end position="35"/>
    </location>
</feature>
<proteinExistence type="predicted"/>
<comment type="caution">
    <text evidence="2">The sequence shown here is derived from an EMBL/GenBank/DDBJ whole genome shotgun (WGS) entry which is preliminary data.</text>
</comment>
<organism evidence="2 3">
    <name type="scientific">Myodes glareolus</name>
    <name type="common">Bank vole</name>
    <name type="synonym">Clethrionomys glareolus</name>
    <dbReference type="NCBI Taxonomy" id="447135"/>
    <lineage>
        <taxon>Eukaryota</taxon>
        <taxon>Metazoa</taxon>
        <taxon>Chordata</taxon>
        <taxon>Craniata</taxon>
        <taxon>Vertebrata</taxon>
        <taxon>Euteleostomi</taxon>
        <taxon>Mammalia</taxon>
        <taxon>Eutheria</taxon>
        <taxon>Euarchontoglires</taxon>
        <taxon>Glires</taxon>
        <taxon>Rodentia</taxon>
        <taxon>Myomorpha</taxon>
        <taxon>Muroidea</taxon>
        <taxon>Cricetidae</taxon>
        <taxon>Arvicolinae</taxon>
        <taxon>Myodes</taxon>
    </lineage>
</organism>
<feature type="region of interest" description="Disordered" evidence="1">
    <location>
        <begin position="1"/>
        <end position="153"/>
    </location>
</feature>
<gene>
    <name evidence="2" type="ORF">U0070_022841</name>
</gene>
<evidence type="ECO:0000313" key="2">
    <source>
        <dbReference type="EMBL" id="KAK7834870.1"/>
    </source>
</evidence>
<dbReference type="AlphaFoldDB" id="A0AAW0K824"/>
<sequence length="153" mass="15847">MLIGFSARVAGAGTRERNPSLENRRGRGRGRDSEPRQPTPSSTGWDPRGFPSNRVPRRAQGGTLAAFRPSGASGLSRAGRPTSRRIRQGAKVKVSEQKVPSVPSHGGERSRGGGAAPSRAGCNRAAPQRLPSGAGVASAGVSPFRSPIATMPS</sequence>
<accession>A0AAW0K824</accession>
<dbReference type="EMBL" id="JBBHLL010000003">
    <property type="protein sequence ID" value="KAK7834870.1"/>
    <property type="molecule type" value="Genomic_DNA"/>
</dbReference>
<protein>
    <submittedName>
        <fullName evidence="2">Uncharacterized protein</fullName>
    </submittedName>
</protein>
<evidence type="ECO:0000313" key="3">
    <source>
        <dbReference type="Proteomes" id="UP001488838"/>
    </source>
</evidence>
<evidence type="ECO:0000256" key="1">
    <source>
        <dbReference type="SAM" id="MobiDB-lite"/>
    </source>
</evidence>